<comment type="subcellular location">
    <subcellularLocation>
        <location evidence="1 15">Cytoplasm</location>
    </subcellularLocation>
</comment>
<dbReference type="InterPro" id="IPR004616">
    <property type="entry name" value="Leu/Phe-tRNA_Trfase"/>
</dbReference>
<evidence type="ECO:0000256" key="11">
    <source>
        <dbReference type="ARBA" id="ARBA00074372"/>
    </source>
</evidence>
<dbReference type="GO" id="GO:0030163">
    <property type="term" value="P:protein catabolic process"/>
    <property type="evidence" value="ECO:0007669"/>
    <property type="project" value="UniProtKB-UniRule"/>
</dbReference>
<evidence type="ECO:0000256" key="13">
    <source>
        <dbReference type="ARBA" id="ARBA00077165"/>
    </source>
</evidence>
<evidence type="ECO:0000256" key="5">
    <source>
        <dbReference type="ARBA" id="ARBA00050607"/>
    </source>
</evidence>
<dbReference type="InterPro" id="IPR042221">
    <property type="entry name" value="Leu/Phe-tRNA_Trfase_N"/>
</dbReference>
<comment type="catalytic activity">
    <reaction evidence="7 15">
        <text>N-terminal L-lysyl-[protein] + L-leucyl-tRNA(Leu) = N-terminal L-leucyl-L-lysyl-[protein] + tRNA(Leu) + H(+)</text>
        <dbReference type="Rhea" id="RHEA:12340"/>
        <dbReference type="Rhea" id="RHEA-COMP:9613"/>
        <dbReference type="Rhea" id="RHEA-COMP:9622"/>
        <dbReference type="Rhea" id="RHEA-COMP:12670"/>
        <dbReference type="Rhea" id="RHEA-COMP:12671"/>
        <dbReference type="ChEBI" id="CHEBI:15378"/>
        <dbReference type="ChEBI" id="CHEBI:65249"/>
        <dbReference type="ChEBI" id="CHEBI:78442"/>
        <dbReference type="ChEBI" id="CHEBI:78494"/>
        <dbReference type="ChEBI" id="CHEBI:133043"/>
        <dbReference type="EC" id="2.3.2.6"/>
    </reaction>
</comment>
<evidence type="ECO:0000313" key="16">
    <source>
        <dbReference type="EMBL" id="XCO74137.1"/>
    </source>
</evidence>
<keyword evidence="3 15" id="KW-0808">Transferase</keyword>
<dbReference type="Gene3D" id="3.40.630.70">
    <property type="entry name" value="Leucyl/phenylalanyl-tRNA-protein transferase, C-terminal domain"/>
    <property type="match status" value="1"/>
</dbReference>
<proteinExistence type="inferred from homology"/>
<name>A0AAU8MPC2_9GAMM</name>
<comment type="catalytic activity">
    <reaction evidence="5 15">
        <text>L-phenylalanyl-tRNA(Phe) + an N-terminal L-alpha-aminoacyl-[protein] = an N-terminal L-phenylalanyl-L-alpha-aminoacyl-[protein] + tRNA(Phe)</text>
        <dbReference type="Rhea" id="RHEA:43632"/>
        <dbReference type="Rhea" id="RHEA-COMP:9668"/>
        <dbReference type="Rhea" id="RHEA-COMP:9699"/>
        <dbReference type="Rhea" id="RHEA-COMP:10636"/>
        <dbReference type="Rhea" id="RHEA-COMP:10637"/>
        <dbReference type="ChEBI" id="CHEBI:78442"/>
        <dbReference type="ChEBI" id="CHEBI:78531"/>
        <dbReference type="ChEBI" id="CHEBI:78597"/>
        <dbReference type="ChEBI" id="CHEBI:83561"/>
        <dbReference type="EC" id="2.3.2.6"/>
    </reaction>
</comment>
<protein>
    <recommendedName>
        <fullName evidence="11 15">Leucyl/phenylalanyl-tRNA--protein transferase</fullName>
        <ecNumber evidence="10 15">2.3.2.6</ecNumber>
    </recommendedName>
    <alternativeName>
        <fullName evidence="12 15">L/F-transferase</fullName>
    </alternativeName>
    <alternativeName>
        <fullName evidence="13 15">Leucyltransferase</fullName>
    </alternativeName>
    <alternativeName>
        <fullName evidence="14 15">Phenyalanyltransferase</fullName>
    </alternativeName>
</protein>
<keyword evidence="2 15" id="KW-0963">Cytoplasm</keyword>
<dbReference type="RefSeq" id="WP_363796990.1">
    <property type="nucleotide sequence ID" value="NZ_CP159925.1"/>
</dbReference>
<comment type="similarity">
    <text evidence="9 15">Belongs to the L/F-transferase family.</text>
</comment>
<dbReference type="PANTHER" id="PTHR30098">
    <property type="entry name" value="LEUCYL/PHENYLALANYL-TRNA--PROTEIN TRANSFERASE"/>
    <property type="match status" value="1"/>
</dbReference>
<organism evidence="16">
    <name type="scientific">Lysobacter firmicutimachus</name>
    <dbReference type="NCBI Taxonomy" id="1792846"/>
    <lineage>
        <taxon>Bacteria</taxon>
        <taxon>Pseudomonadati</taxon>
        <taxon>Pseudomonadota</taxon>
        <taxon>Gammaproteobacteria</taxon>
        <taxon>Lysobacterales</taxon>
        <taxon>Lysobacteraceae</taxon>
        <taxon>Lysobacter</taxon>
    </lineage>
</organism>
<evidence type="ECO:0000256" key="6">
    <source>
        <dbReference type="ARBA" id="ARBA00050652"/>
    </source>
</evidence>
<dbReference type="FunFam" id="3.30.70.3550:FF:000001">
    <property type="entry name" value="Leucyl/phenylalanyl-tRNA--protein transferase"/>
    <property type="match status" value="1"/>
</dbReference>
<dbReference type="Gene3D" id="3.30.70.3550">
    <property type="entry name" value="Leucyl/phenylalanyl-tRNA-protein transferase, N-terminal domain"/>
    <property type="match status" value="1"/>
</dbReference>
<evidence type="ECO:0000256" key="1">
    <source>
        <dbReference type="ARBA" id="ARBA00004496"/>
    </source>
</evidence>
<dbReference type="NCBIfam" id="TIGR00667">
    <property type="entry name" value="aat"/>
    <property type="match status" value="1"/>
</dbReference>
<evidence type="ECO:0000256" key="7">
    <source>
        <dbReference type="ARBA" id="ARBA00051538"/>
    </source>
</evidence>
<dbReference type="Pfam" id="PF03588">
    <property type="entry name" value="Leu_Phe_trans"/>
    <property type="match status" value="1"/>
</dbReference>
<evidence type="ECO:0000256" key="10">
    <source>
        <dbReference type="ARBA" id="ARBA00066767"/>
    </source>
</evidence>
<evidence type="ECO:0000256" key="8">
    <source>
        <dbReference type="ARBA" id="ARBA00054043"/>
    </source>
</evidence>
<evidence type="ECO:0000256" key="9">
    <source>
        <dbReference type="ARBA" id="ARBA00061535"/>
    </source>
</evidence>
<dbReference type="AlphaFoldDB" id="A0AAU8MPC2"/>
<evidence type="ECO:0000256" key="3">
    <source>
        <dbReference type="ARBA" id="ARBA00022679"/>
    </source>
</evidence>
<dbReference type="EC" id="2.3.2.6" evidence="10 15"/>
<accession>A0AAU8MPC2</accession>
<evidence type="ECO:0000256" key="15">
    <source>
        <dbReference type="HAMAP-Rule" id="MF_00688"/>
    </source>
</evidence>
<dbReference type="HAMAP" id="MF_00688">
    <property type="entry name" value="Leu_Phe_trans"/>
    <property type="match status" value="1"/>
</dbReference>
<dbReference type="PANTHER" id="PTHR30098:SF2">
    <property type="entry name" value="LEUCYL_PHENYLALANYL-TRNA--PROTEIN TRANSFERASE"/>
    <property type="match status" value="1"/>
</dbReference>
<keyword evidence="4 15" id="KW-0012">Acyltransferase</keyword>
<dbReference type="GO" id="GO:0008914">
    <property type="term" value="F:leucyl-tRNA--protein transferase activity"/>
    <property type="evidence" value="ECO:0007669"/>
    <property type="project" value="UniProtKB-UniRule"/>
</dbReference>
<reference evidence="16" key="1">
    <citation type="submission" date="2024-06" db="EMBL/GenBank/DDBJ databases">
        <authorList>
            <person name="Li S."/>
        </authorList>
    </citation>
    <scope>NUCLEOTIDE SEQUENCE</scope>
    <source>
        <strain evidence="16">SR10</strain>
    </source>
</reference>
<dbReference type="GO" id="GO:0005737">
    <property type="term" value="C:cytoplasm"/>
    <property type="evidence" value="ECO:0007669"/>
    <property type="project" value="UniProtKB-SubCell"/>
</dbReference>
<sequence>MKRLPALLSPDPLAPFPPAERALDEPDGLLAVGGDLSPERLLNAYRHGIFPWPSEGYPLLWWCPDPRTVFRTDGVRLGGKFRRSLRRCDWIVRADTAFAEVIAACARAPRRGQGGTWITPEMEAAYLRLHRLGHAHSVEVYAGDALIGGIYGVAIGRMFFGESMFSACSGGSKVALAALARRLHEWGWPLLDGQVENPHLLGLGAESMPRPRFLAQVAALCAIAEPPGSWAERFGDWPASRLADPASAGPIAEA</sequence>
<evidence type="ECO:0000256" key="12">
    <source>
        <dbReference type="ARBA" id="ARBA00077136"/>
    </source>
</evidence>
<dbReference type="InterPro" id="IPR016181">
    <property type="entry name" value="Acyl_CoA_acyltransferase"/>
</dbReference>
<dbReference type="SUPFAM" id="SSF55729">
    <property type="entry name" value="Acyl-CoA N-acyltransferases (Nat)"/>
    <property type="match status" value="1"/>
</dbReference>
<comment type="function">
    <text evidence="8 15">Functions in the N-end rule pathway of protein degradation where it conjugates Leu, Phe and, less efficiently, Met from aminoacyl-tRNAs to the N-termini of proteins containing an N-terminal arginine or lysine.</text>
</comment>
<gene>
    <name evidence="15 16" type="primary">aat</name>
    <name evidence="16" type="ORF">ABU614_17375</name>
</gene>
<dbReference type="EMBL" id="CP159925">
    <property type="protein sequence ID" value="XCO74137.1"/>
    <property type="molecule type" value="Genomic_DNA"/>
</dbReference>
<dbReference type="InterPro" id="IPR042203">
    <property type="entry name" value="Leu/Phe-tRNA_Trfase_C"/>
</dbReference>
<comment type="catalytic activity">
    <reaction evidence="6 15">
        <text>N-terminal L-arginyl-[protein] + L-leucyl-tRNA(Leu) = N-terminal L-leucyl-L-arginyl-[protein] + tRNA(Leu) + H(+)</text>
        <dbReference type="Rhea" id="RHEA:50416"/>
        <dbReference type="Rhea" id="RHEA-COMP:9613"/>
        <dbReference type="Rhea" id="RHEA-COMP:9622"/>
        <dbReference type="Rhea" id="RHEA-COMP:12672"/>
        <dbReference type="Rhea" id="RHEA-COMP:12673"/>
        <dbReference type="ChEBI" id="CHEBI:15378"/>
        <dbReference type="ChEBI" id="CHEBI:64719"/>
        <dbReference type="ChEBI" id="CHEBI:78442"/>
        <dbReference type="ChEBI" id="CHEBI:78494"/>
        <dbReference type="ChEBI" id="CHEBI:133044"/>
        <dbReference type="EC" id="2.3.2.6"/>
    </reaction>
</comment>
<evidence type="ECO:0000256" key="14">
    <source>
        <dbReference type="ARBA" id="ARBA00083640"/>
    </source>
</evidence>
<evidence type="ECO:0000256" key="4">
    <source>
        <dbReference type="ARBA" id="ARBA00023315"/>
    </source>
</evidence>
<evidence type="ECO:0000256" key="2">
    <source>
        <dbReference type="ARBA" id="ARBA00022490"/>
    </source>
</evidence>